<dbReference type="OMA" id="CTSSIHA"/>
<dbReference type="OrthoDB" id="9445642at2759"/>
<organism evidence="12 13">
    <name type="scientific">Trichoplax adhaerens</name>
    <name type="common">Trichoplax reptans</name>
    <dbReference type="NCBI Taxonomy" id="10228"/>
    <lineage>
        <taxon>Eukaryota</taxon>
        <taxon>Metazoa</taxon>
        <taxon>Placozoa</taxon>
        <taxon>Uniplacotomia</taxon>
        <taxon>Trichoplacea</taxon>
        <taxon>Trichoplacidae</taxon>
        <taxon>Trichoplax</taxon>
    </lineage>
</organism>
<dbReference type="GeneID" id="6756595"/>
<dbReference type="GO" id="GO:0005886">
    <property type="term" value="C:plasma membrane"/>
    <property type="evidence" value="ECO:0000318"/>
    <property type="project" value="GO_Central"/>
</dbReference>
<evidence type="ECO:0000256" key="5">
    <source>
        <dbReference type="ARBA" id="ARBA00023040"/>
    </source>
</evidence>
<dbReference type="Proteomes" id="UP000009022">
    <property type="component" value="Unassembled WGS sequence"/>
</dbReference>
<feature type="transmembrane region" description="Helical" evidence="10">
    <location>
        <begin position="64"/>
        <end position="87"/>
    </location>
</feature>
<dbReference type="CTD" id="6756595"/>
<keyword evidence="8 9" id="KW-0807">Transducer</keyword>
<dbReference type="PANTHER" id="PTHR24249">
    <property type="entry name" value="HISTAMINE RECEPTOR-RELATED G-PROTEIN COUPLED RECEPTOR"/>
    <property type="match status" value="1"/>
</dbReference>
<keyword evidence="6 10" id="KW-0472">Membrane</keyword>
<accession>B3S5A0</accession>
<dbReference type="KEGG" id="tad:TRIADDRAFT_29133"/>
<dbReference type="PhylomeDB" id="B3S5A0"/>
<reference evidence="12 13" key="1">
    <citation type="journal article" date="2008" name="Nature">
        <title>The Trichoplax genome and the nature of placozoans.</title>
        <authorList>
            <person name="Srivastava M."/>
            <person name="Begovic E."/>
            <person name="Chapman J."/>
            <person name="Putnam N.H."/>
            <person name="Hellsten U."/>
            <person name="Kawashima T."/>
            <person name="Kuo A."/>
            <person name="Mitros T."/>
            <person name="Salamov A."/>
            <person name="Carpenter M.L."/>
            <person name="Signorovitch A.Y."/>
            <person name="Moreno M.A."/>
            <person name="Kamm K."/>
            <person name="Grimwood J."/>
            <person name="Schmutz J."/>
            <person name="Shapiro H."/>
            <person name="Grigoriev I.V."/>
            <person name="Buss L.W."/>
            <person name="Schierwater B."/>
            <person name="Dellaporta S.L."/>
            <person name="Rokhsar D.S."/>
        </authorList>
    </citation>
    <scope>NUCLEOTIDE SEQUENCE [LARGE SCALE GENOMIC DNA]</scope>
    <source>
        <strain evidence="12 13">Grell-BS-1999</strain>
    </source>
</reference>
<feature type="transmembrane region" description="Helical" evidence="10">
    <location>
        <begin position="93"/>
        <end position="122"/>
    </location>
</feature>
<dbReference type="RefSeq" id="XP_002115255.1">
    <property type="nucleotide sequence ID" value="XM_002115219.1"/>
</dbReference>
<dbReference type="PRINTS" id="PR00237">
    <property type="entry name" value="GPCRRHODOPSN"/>
</dbReference>
<proteinExistence type="inferred from homology"/>
<dbReference type="CDD" id="cd00637">
    <property type="entry name" value="7tm_classA_rhodopsin-like"/>
    <property type="match status" value="1"/>
</dbReference>
<comment type="subcellular location">
    <subcellularLocation>
        <location evidence="1">Cell membrane</location>
        <topology evidence="1">Multi-pass membrane protein</topology>
    </subcellularLocation>
</comment>
<dbReference type="GO" id="GO:0004930">
    <property type="term" value="F:G protein-coupled receptor activity"/>
    <property type="evidence" value="ECO:0000318"/>
    <property type="project" value="GO_Central"/>
</dbReference>
<keyword evidence="2" id="KW-1003">Cell membrane</keyword>
<evidence type="ECO:0000256" key="2">
    <source>
        <dbReference type="ARBA" id="ARBA00022475"/>
    </source>
</evidence>
<evidence type="ECO:0000256" key="8">
    <source>
        <dbReference type="ARBA" id="ARBA00023224"/>
    </source>
</evidence>
<dbReference type="FunCoup" id="B3S5A0">
    <property type="interactions" value="100"/>
</dbReference>
<evidence type="ECO:0000256" key="9">
    <source>
        <dbReference type="RuleBase" id="RU000688"/>
    </source>
</evidence>
<dbReference type="Pfam" id="PF00001">
    <property type="entry name" value="7tm_1"/>
    <property type="match status" value="1"/>
</dbReference>
<evidence type="ECO:0000256" key="10">
    <source>
        <dbReference type="SAM" id="Phobius"/>
    </source>
</evidence>
<comment type="similarity">
    <text evidence="9">Belongs to the G-protein coupled receptor 1 family.</text>
</comment>
<dbReference type="PROSITE" id="PS00237">
    <property type="entry name" value="G_PROTEIN_RECEP_F1_1"/>
    <property type="match status" value="1"/>
</dbReference>
<evidence type="ECO:0000259" key="11">
    <source>
        <dbReference type="PROSITE" id="PS50262"/>
    </source>
</evidence>
<keyword evidence="7 9" id="KW-0675">Receptor</keyword>
<dbReference type="eggNOG" id="KOG3656">
    <property type="taxonomic scope" value="Eukaryota"/>
</dbReference>
<evidence type="ECO:0000313" key="13">
    <source>
        <dbReference type="Proteomes" id="UP000009022"/>
    </source>
</evidence>
<dbReference type="HOGENOM" id="CLU_009579_3_3_1"/>
<dbReference type="GO" id="GO:0007186">
    <property type="term" value="P:G protein-coupled receptor signaling pathway"/>
    <property type="evidence" value="ECO:0000318"/>
    <property type="project" value="GO_Central"/>
</dbReference>
<dbReference type="PROSITE" id="PS50262">
    <property type="entry name" value="G_PROTEIN_RECEP_F1_2"/>
    <property type="match status" value="1"/>
</dbReference>
<evidence type="ECO:0000256" key="1">
    <source>
        <dbReference type="ARBA" id="ARBA00004651"/>
    </source>
</evidence>
<evidence type="ECO:0000313" key="12">
    <source>
        <dbReference type="EMBL" id="EDV22100.1"/>
    </source>
</evidence>
<evidence type="ECO:0000256" key="3">
    <source>
        <dbReference type="ARBA" id="ARBA00022692"/>
    </source>
</evidence>
<keyword evidence="13" id="KW-1185">Reference proteome</keyword>
<protein>
    <recommendedName>
        <fullName evidence="11">G-protein coupled receptors family 1 profile domain-containing protein</fullName>
    </recommendedName>
</protein>
<keyword evidence="4 10" id="KW-1133">Transmembrane helix</keyword>
<evidence type="ECO:0000256" key="7">
    <source>
        <dbReference type="ARBA" id="ARBA00023170"/>
    </source>
</evidence>
<feature type="transmembrane region" description="Helical" evidence="10">
    <location>
        <begin position="194"/>
        <end position="221"/>
    </location>
</feature>
<dbReference type="AlphaFoldDB" id="B3S5A0"/>
<dbReference type="EMBL" id="DS985250">
    <property type="protein sequence ID" value="EDV22100.1"/>
    <property type="molecule type" value="Genomic_DNA"/>
</dbReference>
<name>B3S5A0_TRIAD</name>
<dbReference type="InterPro" id="IPR017452">
    <property type="entry name" value="GPCR_Rhodpsn_7TM"/>
</dbReference>
<dbReference type="SUPFAM" id="SSF81321">
    <property type="entry name" value="Family A G protein-coupled receptor-like"/>
    <property type="match status" value="1"/>
</dbReference>
<dbReference type="InterPro" id="IPR050569">
    <property type="entry name" value="TAAR"/>
</dbReference>
<feature type="transmembrane region" description="Helical" evidence="10">
    <location>
        <begin position="280"/>
        <end position="301"/>
    </location>
</feature>
<dbReference type="PANTHER" id="PTHR24249:SF411">
    <property type="entry name" value="G-PROTEIN COUPLED RECEPTORS FAMILY 1 PROFILE DOMAIN-CONTAINING PROTEIN"/>
    <property type="match status" value="1"/>
</dbReference>
<dbReference type="Gene3D" id="1.20.1070.10">
    <property type="entry name" value="Rhodopsin 7-helix transmembrane proteins"/>
    <property type="match status" value="1"/>
</dbReference>
<feature type="transmembrane region" description="Helical" evidence="10">
    <location>
        <begin position="246"/>
        <end position="268"/>
    </location>
</feature>
<dbReference type="InParanoid" id="B3S5A0"/>
<evidence type="ECO:0000256" key="4">
    <source>
        <dbReference type="ARBA" id="ARBA00022989"/>
    </source>
</evidence>
<feature type="domain" description="G-protein coupled receptors family 1 profile" evidence="11">
    <location>
        <begin position="43"/>
        <end position="299"/>
    </location>
</feature>
<dbReference type="STRING" id="10228.B3S5A0"/>
<sequence>MDRLAESKGLFLSNNITAVHSNYATTTLFTVMTAIIFGSTVFGNIMSLFVIYKTSSLWDNSGILLGNMAVADLIVGLICMPTAFISMCIQRSYLAPILCVITGYINTVVIGTSLQTLAFICVDRCISVLKPLHYHMYVTNNVLRLMLVISWVFPSVVSIIPLLGLQQYGLGKYCFVNYLSTCWLDVIQVQQNRVFLLMIYSLVVIILTCIVICCVLILLVIHKLRNTVADICTSSIHARAVSKSTVTLMLIVGVFILCLMPAVVVTFITCFTNVQFHVTIYQMAICLTYLNSAINPILYGFSSQDFRNSYYTLWKRHFRLYRF</sequence>
<dbReference type="InterPro" id="IPR000276">
    <property type="entry name" value="GPCR_Rhodpsn"/>
</dbReference>
<keyword evidence="5 9" id="KW-0297">G-protein coupled receptor</keyword>
<feature type="transmembrane region" description="Helical" evidence="10">
    <location>
        <begin position="142"/>
        <end position="163"/>
    </location>
</feature>
<evidence type="ECO:0000256" key="6">
    <source>
        <dbReference type="ARBA" id="ARBA00023136"/>
    </source>
</evidence>
<feature type="transmembrane region" description="Helical" evidence="10">
    <location>
        <begin position="28"/>
        <end position="52"/>
    </location>
</feature>
<keyword evidence="3 9" id="KW-0812">Transmembrane</keyword>
<gene>
    <name evidence="12" type="ORF">TRIADDRAFT_29133</name>
</gene>